<sequence length="139" mass="15923">MPEEVRPRTLGVDHVGLAVRDLMLSRRFFCDCLGWLVVGDVPAYPASFVSDGYVVLTLWQVRDPERAIAFDRRQNIGLHHLALRVGSLQELEALYAHLLRWPEVTTEFGPEQSGKGPKIHFMIREPSGIRVEFTYDPRH</sequence>
<reference evidence="2 3" key="1">
    <citation type="submission" date="2014-09" db="EMBL/GenBank/DDBJ databases">
        <title>Draft genome of Bradyrhizobium japonicum Is-34.</title>
        <authorList>
            <person name="Tsurumaru H."/>
            <person name="Yamakawa T."/>
            <person name="Hashimoto S."/>
            <person name="Okizaki K."/>
            <person name="Kanesaki Y."/>
            <person name="Yoshikawa H."/>
            <person name="Yajima S."/>
        </authorList>
    </citation>
    <scope>NUCLEOTIDE SEQUENCE [LARGE SCALE GENOMIC DNA]</scope>
    <source>
        <strain evidence="2 3">Is-34</strain>
    </source>
</reference>
<dbReference type="InterPro" id="IPR029068">
    <property type="entry name" value="Glyas_Bleomycin-R_OHBP_Dase"/>
</dbReference>
<dbReference type="Pfam" id="PF00903">
    <property type="entry name" value="Glyoxalase"/>
    <property type="match status" value="1"/>
</dbReference>
<dbReference type="InterPro" id="IPR004360">
    <property type="entry name" value="Glyas_Fos-R_dOase_dom"/>
</dbReference>
<dbReference type="SUPFAM" id="SSF54593">
    <property type="entry name" value="Glyoxalase/Bleomycin resistance protein/Dihydroxybiphenyl dioxygenase"/>
    <property type="match status" value="1"/>
</dbReference>
<protein>
    <submittedName>
        <fullName evidence="2">Glyoxalase</fullName>
    </submittedName>
</protein>
<evidence type="ECO:0000313" key="2">
    <source>
        <dbReference type="EMBL" id="KGT81820.1"/>
    </source>
</evidence>
<organism evidence="2 3">
    <name type="scientific">Bradyrhizobium japonicum</name>
    <dbReference type="NCBI Taxonomy" id="375"/>
    <lineage>
        <taxon>Bacteria</taxon>
        <taxon>Pseudomonadati</taxon>
        <taxon>Pseudomonadota</taxon>
        <taxon>Alphaproteobacteria</taxon>
        <taxon>Hyphomicrobiales</taxon>
        <taxon>Nitrobacteraceae</taxon>
        <taxon>Bradyrhizobium</taxon>
    </lineage>
</organism>
<gene>
    <name evidence="2" type="ORF">MA20_02985</name>
</gene>
<dbReference type="InterPro" id="IPR037523">
    <property type="entry name" value="VOC_core"/>
</dbReference>
<dbReference type="Gene3D" id="3.10.180.10">
    <property type="entry name" value="2,3-Dihydroxybiphenyl 1,2-Dioxygenase, domain 1"/>
    <property type="match status" value="1"/>
</dbReference>
<dbReference type="EMBL" id="JRPN01000001">
    <property type="protein sequence ID" value="KGT81820.1"/>
    <property type="molecule type" value="Genomic_DNA"/>
</dbReference>
<dbReference type="Proteomes" id="UP000030377">
    <property type="component" value="Unassembled WGS sequence"/>
</dbReference>
<proteinExistence type="predicted"/>
<dbReference type="RefSeq" id="WP_244463945.1">
    <property type="nucleotide sequence ID" value="NZ_CP081350.1"/>
</dbReference>
<comment type="caution">
    <text evidence="2">The sequence shown here is derived from an EMBL/GenBank/DDBJ whole genome shotgun (WGS) entry which is preliminary data.</text>
</comment>
<name>A0A0A3Y588_BRAJP</name>
<evidence type="ECO:0000259" key="1">
    <source>
        <dbReference type="PROSITE" id="PS51819"/>
    </source>
</evidence>
<feature type="domain" description="VOC" evidence="1">
    <location>
        <begin position="11"/>
        <end position="136"/>
    </location>
</feature>
<accession>A0A0A3Y588</accession>
<evidence type="ECO:0000313" key="3">
    <source>
        <dbReference type="Proteomes" id="UP000030377"/>
    </source>
</evidence>
<dbReference type="PROSITE" id="PS51819">
    <property type="entry name" value="VOC"/>
    <property type="match status" value="1"/>
</dbReference>
<dbReference type="AlphaFoldDB" id="A0A0A3Y588"/>